<dbReference type="EMBL" id="JBHTIS010000753">
    <property type="protein sequence ID" value="MFD1046689.1"/>
    <property type="molecule type" value="Genomic_DNA"/>
</dbReference>
<evidence type="ECO:0000256" key="1">
    <source>
        <dbReference type="SAM" id="MobiDB-lite"/>
    </source>
</evidence>
<proteinExistence type="predicted"/>
<evidence type="ECO:0000313" key="2">
    <source>
        <dbReference type="EMBL" id="MFD1046689.1"/>
    </source>
</evidence>
<keyword evidence="3" id="KW-1185">Reference proteome</keyword>
<organism evidence="2 3">
    <name type="scientific">Kibdelosporangium lantanae</name>
    <dbReference type="NCBI Taxonomy" id="1497396"/>
    <lineage>
        <taxon>Bacteria</taxon>
        <taxon>Bacillati</taxon>
        <taxon>Actinomycetota</taxon>
        <taxon>Actinomycetes</taxon>
        <taxon>Pseudonocardiales</taxon>
        <taxon>Pseudonocardiaceae</taxon>
        <taxon>Kibdelosporangium</taxon>
    </lineage>
</organism>
<feature type="compositionally biased region" description="Basic and acidic residues" evidence="1">
    <location>
        <begin position="36"/>
        <end position="54"/>
    </location>
</feature>
<dbReference type="Proteomes" id="UP001597045">
    <property type="component" value="Unassembled WGS sequence"/>
</dbReference>
<protein>
    <submittedName>
        <fullName evidence="2">Uncharacterized protein</fullName>
    </submittedName>
</protein>
<feature type="compositionally biased region" description="Basic and acidic residues" evidence="1">
    <location>
        <begin position="1"/>
        <end position="11"/>
    </location>
</feature>
<feature type="region of interest" description="Disordered" evidence="1">
    <location>
        <begin position="1"/>
        <end position="88"/>
    </location>
</feature>
<evidence type="ECO:0000313" key="3">
    <source>
        <dbReference type="Proteomes" id="UP001597045"/>
    </source>
</evidence>
<accession>A0ABW3MBM8</accession>
<name>A0ABW3MBM8_9PSEU</name>
<reference evidence="3" key="1">
    <citation type="journal article" date="2019" name="Int. J. Syst. Evol. Microbiol.">
        <title>The Global Catalogue of Microorganisms (GCM) 10K type strain sequencing project: providing services to taxonomists for standard genome sequencing and annotation.</title>
        <authorList>
            <consortium name="The Broad Institute Genomics Platform"/>
            <consortium name="The Broad Institute Genome Sequencing Center for Infectious Disease"/>
            <person name="Wu L."/>
            <person name="Ma J."/>
        </authorList>
    </citation>
    <scope>NUCLEOTIDE SEQUENCE [LARGE SCALE GENOMIC DNA]</scope>
    <source>
        <strain evidence="3">JCM 31486</strain>
    </source>
</reference>
<comment type="caution">
    <text evidence="2">The sequence shown here is derived from an EMBL/GenBank/DDBJ whole genome shotgun (WGS) entry which is preliminary data.</text>
</comment>
<sequence length="105" mass="11457">MGDVVDNRDDPDQVVGGPQAYGVGKPVEPHLPVSDGVHRTEVTVGDLGRDDVLDPPHGAGDVKVTQQNSTRENPERDNPVPPRQRGACERKALAVAQRRWKKNCM</sequence>
<gene>
    <name evidence="2" type="ORF">ACFQ1S_14575</name>
</gene>